<dbReference type="SUPFAM" id="SSF55920">
    <property type="entry name" value="Creatinase/aminopeptidase"/>
    <property type="match status" value="1"/>
</dbReference>
<dbReference type="Gene3D" id="3.40.350.10">
    <property type="entry name" value="Creatinase/prolidase N-terminal domain"/>
    <property type="match status" value="1"/>
</dbReference>
<dbReference type="EMBL" id="CP016023">
    <property type="protein sequence ID" value="ANJ75005.1"/>
    <property type="molecule type" value="Genomic_DNA"/>
</dbReference>
<dbReference type="AlphaFoldDB" id="A0A192A3F5"/>
<dbReference type="PANTHER" id="PTHR46112:SF2">
    <property type="entry name" value="XAA-PRO AMINOPEPTIDASE P-RELATED"/>
    <property type="match status" value="1"/>
</dbReference>
<dbReference type="SUPFAM" id="SSF53092">
    <property type="entry name" value="Creatinase/prolidase N-terminal domain"/>
    <property type="match status" value="1"/>
</dbReference>
<sequence>MKAAFTPEQGQEFQRRADAVCAAMRAAGLRQLVLTDTDNLFYLTGATFDALERPFFLILDADGGRQLVVPALELDHLGKAWGAQDRVSTYREYPAPAGETWHDALLGKGLLQPGFAFEPSLPMSMARVLLDAGGEPHELMEGIRIIKSAWEIAAIERAAHYADWGVRQILRNASEGALVAETFTPGQALSRKIIRETPDWDPVATRVICGAWPAPLSAEPHAIPRLDMTLGEGPHVAMVLTRVNGYAAESERTFFTTRPDPRARELFHLLEAARERAFSLVRPGMHCAELDWQVNRFLAGCGYAGDSVRLHRCGHGFGLGNHEPPWIAEGSEHVLQENMVISIEPGIYLAGEGGYRHSDTVLVTANGYRCLTKAPIRLNELVLGRPGLRHRLQRRLIRNALNL</sequence>
<dbReference type="Proteomes" id="UP000078572">
    <property type="component" value="Chromosome 2"/>
</dbReference>
<dbReference type="Gene3D" id="3.90.230.10">
    <property type="entry name" value="Creatinase/methionine aminopeptidase superfamily"/>
    <property type="match status" value="1"/>
</dbReference>
<feature type="domain" description="Creatinase N-terminal" evidence="2">
    <location>
        <begin position="16"/>
        <end position="129"/>
    </location>
</feature>
<dbReference type="InterPro" id="IPR000587">
    <property type="entry name" value="Creatinase_N"/>
</dbReference>
<dbReference type="RefSeq" id="WP_064807245.1">
    <property type="nucleotide sequence ID" value="NZ_CP016023.1"/>
</dbReference>
<dbReference type="Pfam" id="PF01321">
    <property type="entry name" value="Creatinase_N"/>
    <property type="match status" value="1"/>
</dbReference>
<dbReference type="GeneID" id="61528500"/>
<dbReference type="OrthoDB" id="9806388at2"/>
<gene>
    <name evidence="3" type="ORF">A9Y76_20915</name>
</gene>
<evidence type="ECO:0000313" key="4">
    <source>
        <dbReference type="Proteomes" id="UP000078572"/>
    </source>
</evidence>
<dbReference type="InterPro" id="IPR050659">
    <property type="entry name" value="Peptidase_M24B"/>
</dbReference>
<dbReference type="InterPro" id="IPR000994">
    <property type="entry name" value="Pept_M24"/>
</dbReference>
<evidence type="ECO:0000259" key="1">
    <source>
        <dbReference type="Pfam" id="PF00557"/>
    </source>
</evidence>
<dbReference type="CDD" id="cd01066">
    <property type="entry name" value="APP_MetAP"/>
    <property type="match status" value="1"/>
</dbReference>
<dbReference type="Pfam" id="PF00557">
    <property type="entry name" value="Peptidase_M24"/>
    <property type="match status" value="1"/>
</dbReference>
<dbReference type="InterPro" id="IPR029149">
    <property type="entry name" value="Creatin/AminoP/Spt16_N"/>
</dbReference>
<accession>A0A192A3F5</accession>
<keyword evidence="4" id="KW-1185">Reference proteome</keyword>
<evidence type="ECO:0000313" key="3">
    <source>
        <dbReference type="EMBL" id="ANJ75005.1"/>
    </source>
</evidence>
<evidence type="ECO:0000259" key="2">
    <source>
        <dbReference type="Pfam" id="PF01321"/>
    </source>
</evidence>
<reference evidence="4" key="1">
    <citation type="submission" date="2016-06" db="EMBL/GenBank/DDBJ databases">
        <authorList>
            <person name="Xu Y."/>
            <person name="Nagy A."/>
            <person name="Yan X."/>
            <person name="Kim S.W."/>
            <person name="Haley B."/>
            <person name="Liu N.T."/>
            <person name="Nou X."/>
        </authorList>
    </citation>
    <scope>NUCLEOTIDE SEQUENCE [LARGE SCALE GENOMIC DNA]</scope>
    <source>
        <strain evidence="4">ATCC 49129</strain>
    </source>
</reference>
<protein>
    <submittedName>
        <fullName evidence="3">Uncharacterized protein</fullName>
    </submittedName>
</protein>
<organism evidence="3 4">
    <name type="scientific">Ralstonia insidiosa</name>
    <dbReference type="NCBI Taxonomy" id="190721"/>
    <lineage>
        <taxon>Bacteria</taxon>
        <taxon>Pseudomonadati</taxon>
        <taxon>Pseudomonadota</taxon>
        <taxon>Betaproteobacteria</taxon>
        <taxon>Burkholderiales</taxon>
        <taxon>Burkholderiaceae</taxon>
        <taxon>Ralstonia</taxon>
    </lineage>
</organism>
<dbReference type="InterPro" id="IPR036005">
    <property type="entry name" value="Creatinase/aminopeptidase-like"/>
</dbReference>
<name>A0A192A3F5_9RALS</name>
<proteinExistence type="predicted"/>
<feature type="domain" description="Peptidase M24" evidence="1">
    <location>
        <begin position="218"/>
        <end position="365"/>
    </location>
</feature>
<dbReference type="STRING" id="190721.ACS15_4461"/>
<dbReference type="PANTHER" id="PTHR46112">
    <property type="entry name" value="AMINOPEPTIDASE"/>
    <property type="match status" value="1"/>
</dbReference>